<gene>
    <name evidence="2" type="ORF">MM415B02428_0005</name>
    <name evidence="1" type="ORF">TM448A03507_0005</name>
</gene>
<protein>
    <submittedName>
        <fullName evidence="1">Uncharacterized protein</fullName>
    </submittedName>
</protein>
<organism evidence="1">
    <name type="scientific">viral metagenome</name>
    <dbReference type="NCBI Taxonomy" id="1070528"/>
    <lineage>
        <taxon>unclassified sequences</taxon>
        <taxon>metagenomes</taxon>
        <taxon>organismal metagenomes</taxon>
    </lineage>
</organism>
<evidence type="ECO:0000313" key="1">
    <source>
        <dbReference type="EMBL" id="QJA53416.1"/>
    </source>
</evidence>
<dbReference type="AlphaFoldDB" id="A0A6H1ZZQ7"/>
<evidence type="ECO:0000313" key="2">
    <source>
        <dbReference type="EMBL" id="QJA90184.1"/>
    </source>
</evidence>
<name>A0A6H1ZZQ7_9ZZZZ</name>
<dbReference type="EMBL" id="MT142896">
    <property type="protein sequence ID" value="QJA90184.1"/>
    <property type="molecule type" value="Genomic_DNA"/>
</dbReference>
<sequence>MYAIRKEELEKLKETLSPDLFKHFKITESKFIYHNHIFFKMEVHSYSDWEEYMLLVLSPSEISGIGLYFPSLEDYEDYLKYVNIDILKEKFPCGKSDPEFLE</sequence>
<dbReference type="EMBL" id="MT144420">
    <property type="protein sequence ID" value="QJA53416.1"/>
    <property type="molecule type" value="Genomic_DNA"/>
</dbReference>
<accession>A0A6H1ZZQ7</accession>
<proteinExistence type="predicted"/>
<reference evidence="1" key="1">
    <citation type="submission" date="2020-03" db="EMBL/GenBank/DDBJ databases">
        <title>The deep terrestrial virosphere.</title>
        <authorList>
            <person name="Holmfeldt K."/>
            <person name="Nilsson E."/>
            <person name="Simone D."/>
            <person name="Lopez-Fernandez M."/>
            <person name="Wu X."/>
            <person name="de Brujin I."/>
            <person name="Lundin D."/>
            <person name="Andersson A."/>
            <person name="Bertilsson S."/>
            <person name="Dopson M."/>
        </authorList>
    </citation>
    <scope>NUCLEOTIDE SEQUENCE</scope>
    <source>
        <strain evidence="2">MM415B02428</strain>
        <strain evidence="1">TM448A03507</strain>
    </source>
</reference>